<comment type="caution">
    <text evidence="1">The sequence shown here is derived from an EMBL/GenBank/DDBJ whole genome shotgun (WGS) entry which is preliminary data.</text>
</comment>
<proteinExistence type="predicted"/>
<protein>
    <submittedName>
        <fullName evidence="1">Uncharacterized protein</fullName>
    </submittedName>
</protein>
<keyword evidence="2" id="KW-1185">Reference proteome</keyword>
<sequence length="62" mass="6936">MDHRHFATIYQKRAGPPQPNNAAVLRAHVTAVLDAQNGSYDAIEDFLLEQVPRDEVARPRPA</sequence>
<dbReference type="EMBL" id="JBHMBH010000023">
    <property type="protein sequence ID" value="MFB9714621.1"/>
    <property type="molecule type" value="Genomic_DNA"/>
</dbReference>
<evidence type="ECO:0000313" key="1">
    <source>
        <dbReference type="EMBL" id="MFB9714621.1"/>
    </source>
</evidence>
<reference evidence="1 2" key="1">
    <citation type="submission" date="2024-09" db="EMBL/GenBank/DDBJ databases">
        <authorList>
            <person name="Sun Q."/>
            <person name="Mori K."/>
        </authorList>
    </citation>
    <scope>NUCLEOTIDE SEQUENCE [LARGE SCALE GENOMIC DNA]</scope>
    <source>
        <strain evidence="1 2">JCM 13519</strain>
    </source>
</reference>
<dbReference type="Proteomes" id="UP001589536">
    <property type="component" value="Unassembled WGS sequence"/>
</dbReference>
<gene>
    <name evidence="1" type="ORF">ACFFPI_10865</name>
</gene>
<evidence type="ECO:0000313" key="2">
    <source>
        <dbReference type="Proteomes" id="UP001589536"/>
    </source>
</evidence>
<name>A0ABV5UQ14_9MICC</name>
<accession>A0ABV5UQ14</accession>
<dbReference type="RefSeq" id="WP_376954291.1">
    <property type="nucleotide sequence ID" value="NZ_JBHMBH010000023.1"/>
</dbReference>
<organism evidence="1 2">
    <name type="scientific">Arthrobacter methylotrophus</name>
    <dbReference type="NCBI Taxonomy" id="121291"/>
    <lineage>
        <taxon>Bacteria</taxon>
        <taxon>Bacillati</taxon>
        <taxon>Actinomycetota</taxon>
        <taxon>Actinomycetes</taxon>
        <taxon>Micrococcales</taxon>
        <taxon>Micrococcaceae</taxon>
        <taxon>Arthrobacter</taxon>
    </lineage>
</organism>